<evidence type="ECO:0000256" key="3">
    <source>
        <dbReference type="ARBA" id="ARBA00022963"/>
    </source>
</evidence>
<accession>A0ABQ8AS69</accession>
<dbReference type="PANTHER" id="PTHR46020:SF32">
    <property type="entry name" value="GDSL ESTERASE_LIPASE"/>
    <property type="match status" value="1"/>
</dbReference>
<dbReference type="InterPro" id="IPR036514">
    <property type="entry name" value="SGNH_hydro_sf"/>
</dbReference>
<evidence type="ECO:0000256" key="5">
    <source>
        <dbReference type="SAM" id="SignalP"/>
    </source>
</evidence>
<sequence length="678" mass="75007">MDSLIKLFFSILLISSLIFGEINGVESSSSNHHHHHLSGPNKLFVFGDSYADTGNIKKPHAVSWRVPYGTTFPGKPSGRFSDGRVSTDFLARLLGIKTPFAYLWKDYVGKEQLRYGMNFAYGGTGVFNTKSTSPNMTIQINLFEQLLGDFYSQSDLSSSLALVSVAGNDYSNYLALNRSIAALPIFIKQVVDQTELNLRRLHALGLEKIAIPSLPPLGCLPLYTSPQGCNDTFNALVNYHNSLLQQVVANLNNETMQSTFAIIDFYNAFVAILKNKGESPGSKRFETPLKPCCEGSCGNVDEKGANKYTLCDDPEAAFFWDGLHPTQQGWESIYSAKHYQREINGVEGSDKNQRMYGFRPTKLFVFGDSYADTGNIKKSLSSSWKFPYGITFPGKPAGRFSDGRVSTDFLAKFVGIKSPIPYFWKDYAGKKRLQYGMNFAYGGTGVFNTQVPLPNMTTQIDFFQNILTAGDIYSSSDFTSSVALVSVAGNDYSTFIARNRPNSEFPAFIKQVVDQTEVNLRRIHALGVKKIAVPLLQPLGCLPGITVASSFQRCNESQNALVKLHNSLLQQAVAKLNDETKQSTFITIDLYNAFLTVFKNKGANPGSTTFQSPLKPCCVGVSSEYFCGSVDEKGEKKYVICDNPKAAFFWDGSHPTEEGWRSVYSVLRESLTASFIKA</sequence>
<dbReference type="EMBL" id="JAGKQM010000012">
    <property type="protein sequence ID" value="KAH0895352.1"/>
    <property type="molecule type" value="Genomic_DNA"/>
</dbReference>
<keyword evidence="4" id="KW-0443">Lipid metabolism</keyword>
<name>A0ABQ8AS69_BRANA</name>
<gene>
    <name evidence="6" type="ORF">HID58_044920</name>
</gene>
<proteinExistence type="inferred from homology"/>
<evidence type="ECO:0000256" key="4">
    <source>
        <dbReference type="ARBA" id="ARBA00023098"/>
    </source>
</evidence>
<organism evidence="6 7">
    <name type="scientific">Brassica napus</name>
    <name type="common">Rape</name>
    <dbReference type="NCBI Taxonomy" id="3708"/>
    <lineage>
        <taxon>Eukaryota</taxon>
        <taxon>Viridiplantae</taxon>
        <taxon>Streptophyta</taxon>
        <taxon>Embryophyta</taxon>
        <taxon>Tracheophyta</taxon>
        <taxon>Spermatophyta</taxon>
        <taxon>Magnoliopsida</taxon>
        <taxon>eudicotyledons</taxon>
        <taxon>Gunneridae</taxon>
        <taxon>Pentapetalae</taxon>
        <taxon>rosids</taxon>
        <taxon>malvids</taxon>
        <taxon>Brassicales</taxon>
        <taxon>Brassicaceae</taxon>
        <taxon>Brassiceae</taxon>
        <taxon>Brassica</taxon>
    </lineage>
</organism>
<dbReference type="Pfam" id="PF00657">
    <property type="entry name" value="Lipase_GDSL"/>
    <property type="match status" value="2"/>
</dbReference>
<dbReference type="InterPro" id="IPR001087">
    <property type="entry name" value="GDSL"/>
</dbReference>
<feature type="chain" id="PRO_5045160271" evidence="5">
    <location>
        <begin position="25"/>
        <end position="678"/>
    </location>
</feature>
<evidence type="ECO:0000313" key="7">
    <source>
        <dbReference type="Proteomes" id="UP000824890"/>
    </source>
</evidence>
<keyword evidence="3" id="KW-0442">Lipid degradation</keyword>
<dbReference type="SUPFAM" id="SSF52266">
    <property type="entry name" value="SGNH hydrolase"/>
    <property type="match status" value="2"/>
</dbReference>
<protein>
    <submittedName>
        <fullName evidence="6">Uncharacterized protein</fullName>
    </submittedName>
</protein>
<evidence type="ECO:0000313" key="6">
    <source>
        <dbReference type="EMBL" id="KAH0895352.1"/>
    </source>
</evidence>
<dbReference type="InterPro" id="IPR035669">
    <property type="entry name" value="SGNH_plant_lipase-like"/>
</dbReference>
<dbReference type="PANTHER" id="PTHR46020">
    <property type="entry name" value="OSJNBB0059K02.9 PROTEIN"/>
    <property type="match status" value="1"/>
</dbReference>
<keyword evidence="7" id="KW-1185">Reference proteome</keyword>
<dbReference type="CDD" id="cd01837">
    <property type="entry name" value="SGNH_plant_lipase_like"/>
    <property type="match status" value="2"/>
</dbReference>
<keyword evidence="5" id="KW-0732">Signal</keyword>
<reference evidence="6 7" key="1">
    <citation type="submission" date="2021-05" db="EMBL/GenBank/DDBJ databases">
        <title>Genome Assembly of Synthetic Allotetraploid Brassica napus Reveals Homoeologous Exchanges between Subgenomes.</title>
        <authorList>
            <person name="Davis J.T."/>
        </authorList>
    </citation>
    <scope>NUCLEOTIDE SEQUENCE [LARGE SCALE GENOMIC DNA]</scope>
    <source>
        <strain evidence="7">cv. Da-Ae</strain>
        <tissue evidence="6">Seedling</tissue>
    </source>
</reference>
<feature type="signal peptide" evidence="5">
    <location>
        <begin position="1"/>
        <end position="24"/>
    </location>
</feature>
<keyword evidence="2" id="KW-0378">Hydrolase</keyword>
<dbReference type="Proteomes" id="UP000824890">
    <property type="component" value="Unassembled WGS sequence"/>
</dbReference>
<comment type="similarity">
    <text evidence="1">Belongs to the 'GDSL' lipolytic enzyme family.</text>
</comment>
<comment type="caution">
    <text evidence="6">The sequence shown here is derived from an EMBL/GenBank/DDBJ whole genome shotgun (WGS) entry which is preliminary data.</text>
</comment>
<dbReference type="Gene3D" id="3.40.50.1110">
    <property type="entry name" value="SGNH hydrolase"/>
    <property type="match status" value="2"/>
</dbReference>
<evidence type="ECO:0000256" key="2">
    <source>
        <dbReference type="ARBA" id="ARBA00022801"/>
    </source>
</evidence>
<evidence type="ECO:0000256" key="1">
    <source>
        <dbReference type="ARBA" id="ARBA00008668"/>
    </source>
</evidence>